<dbReference type="GO" id="GO:0005829">
    <property type="term" value="C:cytosol"/>
    <property type="evidence" value="ECO:0007669"/>
    <property type="project" value="TreeGrafter"/>
</dbReference>
<keyword evidence="2" id="KW-0596">Phosphopantetheine</keyword>
<dbReference type="PANTHER" id="PTHR45527:SF1">
    <property type="entry name" value="FATTY ACID SYNTHASE"/>
    <property type="match status" value="1"/>
</dbReference>
<keyword evidence="4" id="KW-0677">Repeat</keyword>
<feature type="domain" description="Carrier" evidence="7">
    <location>
        <begin position="517"/>
        <end position="593"/>
    </location>
</feature>
<dbReference type="Gene3D" id="3.40.50.980">
    <property type="match status" value="2"/>
</dbReference>
<dbReference type="PROSITE" id="PS00455">
    <property type="entry name" value="AMP_BINDING"/>
    <property type="match status" value="1"/>
</dbReference>
<feature type="coiled-coil region" evidence="6">
    <location>
        <begin position="595"/>
        <end position="622"/>
    </location>
</feature>
<dbReference type="Gene3D" id="2.30.38.10">
    <property type="entry name" value="Luciferase, Domain 3"/>
    <property type="match status" value="1"/>
</dbReference>
<dbReference type="OrthoDB" id="9765680at2"/>
<dbReference type="GO" id="GO:0043041">
    <property type="term" value="P:amino acid activation for nonribosomal peptide biosynthetic process"/>
    <property type="evidence" value="ECO:0007669"/>
    <property type="project" value="TreeGrafter"/>
</dbReference>
<evidence type="ECO:0000256" key="2">
    <source>
        <dbReference type="ARBA" id="ARBA00022450"/>
    </source>
</evidence>
<dbReference type="PANTHER" id="PTHR45527">
    <property type="entry name" value="NONRIBOSOMAL PEPTIDE SYNTHETASE"/>
    <property type="match status" value="1"/>
</dbReference>
<evidence type="ECO:0000313" key="8">
    <source>
        <dbReference type="EMBL" id="OBR68504.1"/>
    </source>
</evidence>
<dbReference type="FunFam" id="3.40.50.12780:FF:000012">
    <property type="entry name" value="Non-ribosomal peptide synthetase"/>
    <property type="match status" value="1"/>
</dbReference>
<dbReference type="Gene3D" id="1.10.1200.10">
    <property type="entry name" value="ACP-like"/>
    <property type="match status" value="1"/>
</dbReference>
<dbReference type="NCBIfam" id="TIGR01733">
    <property type="entry name" value="AA-adenyl-dom"/>
    <property type="match status" value="1"/>
</dbReference>
<keyword evidence="6" id="KW-0175">Coiled coil</keyword>
<keyword evidence="5" id="KW-0045">Antibiotic biosynthesis</keyword>
<dbReference type="Pfam" id="PF13193">
    <property type="entry name" value="AMP-binding_C"/>
    <property type="match status" value="1"/>
</dbReference>
<evidence type="ECO:0000259" key="7">
    <source>
        <dbReference type="PROSITE" id="PS50075"/>
    </source>
</evidence>
<evidence type="ECO:0000256" key="1">
    <source>
        <dbReference type="ARBA" id="ARBA00006432"/>
    </source>
</evidence>
<dbReference type="SUPFAM" id="SSF56801">
    <property type="entry name" value="Acetyl-CoA synthetase-like"/>
    <property type="match status" value="1"/>
</dbReference>
<dbReference type="InterPro" id="IPR009081">
    <property type="entry name" value="PP-bd_ACP"/>
</dbReference>
<keyword evidence="3" id="KW-0597">Phosphoprotein</keyword>
<dbReference type="Pfam" id="PF00550">
    <property type="entry name" value="PP-binding"/>
    <property type="match status" value="1"/>
</dbReference>
<dbReference type="CDD" id="cd17646">
    <property type="entry name" value="A_NRPS_AB3403-like"/>
    <property type="match status" value="1"/>
</dbReference>
<dbReference type="GO" id="GO:0017000">
    <property type="term" value="P:antibiotic biosynthetic process"/>
    <property type="evidence" value="ECO:0007669"/>
    <property type="project" value="UniProtKB-KW"/>
</dbReference>
<dbReference type="InterPro" id="IPR010071">
    <property type="entry name" value="AA_adenyl_dom"/>
</dbReference>
<dbReference type="EMBL" id="LYPA01000025">
    <property type="protein sequence ID" value="OBR68504.1"/>
    <property type="molecule type" value="Genomic_DNA"/>
</dbReference>
<dbReference type="STRING" id="1844972.A7K91_09910"/>
<gene>
    <name evidence="8" type="ORF">A7K91_09910</name>
</gene>
<dbReference type="InterPro" id="IPR045851">
    <property type="entry name" value="AMP-bd_C_sf"/>
</dbReference>
<evidence type="ECO:0000256" key="3">
    <source>
        <dbReference type="ARBA" id="ARBA00022553"/>
    </source>
</evidence>
<keyword evidence="9" id="KW-1185">Reference proteome</keyword>
<name>A0A1A5YSH6_9BACL</name>
<dbReference type="FunFam" id="3.40.50.980:FF:000002">
    <property type="entry name" value="Enterobactin synthetase component F"/>
    <property type="match status" value="1"/>
</dbReference>
<proteinExistence type="inferred from homology"/>
<evidence type="ECO:0000313" key="9">
    <source>
        <dbReference type="Proteomes" id="UP000092024"/>
    </source>
</evidence>
<dbReference type="GO" id="GO:0031177">
    <property type="term" value="F:phosphopantetheine binding"/>
    <property type="evidence" value="ECO:0007669"/>
    <property type="project" value="TreeGrafter"/>
</dbReference>
<dbReference type="InterPro" id="IPR020845">
    <property type="entry name" value="AMP-binding_CS"/>
</dbReference>
<evidence type="ECO:0000256" key="5">
    <source>
        <dbReference type="ARBA" id="ARBA00023194"/>
    </source>
</evidence>
<dbReference type="GO" id="GO:0044550">
    <property type="term" value="P:secondary metabolite biosynthetic process"/>
    <property type="evidence" value="ECO:0007669"/>
    <property type="project" value="UniProtKB-ARBA"/>
</dbReference>
<dbReference type="SUPFAM" id="SSF47336">
    <property type="entry name" value="ACP-like"/>
    <property type="match status" value="1"/>
</dbReference>
<dbReference type="RefSeq" id="WP_068679089.1">
    <property type="nucleotide sequence ID" value="NZ_LYPA01000025.1"/>
</dbReference>
<dbReference type="InterPro" id="IPR036736">
    <property type="entry name" value="ACP-like_sf"/>
</dbReference>
<dbReference type="Proteomes" id="UP000092024">
    <property type="component" value="Unassembled WGS sequence"/>
</dbReference>
<evidence type="ECO:0000256" key="4">
    <source>
        <dbReference type="ARBA" id="ARBA00022737"/>
    </source>
</evidence>
<dbReference type="AlphaFoldDB" id="A0A1A5YSH6"/>
<evidence type="ECO:0000256" key="6">
    <source>
        <dbReference type="SAM" id="Coils"/>
    </source>
</evidence>
<protein>
    <recommendedName>
        <fullName evidence="7">Carrier domain-containing protein</fullName>
    </recommendedName>
</protein>
<dbReference type="Gene3D" id="3.30.300.30">
    <property type="match status" value="1"/>
</dbReference>
<accession>A0A1A5YSH6</accession>
<reference evidence="8 9" key="1">
    <citation type="submission" date="2016-05" db="EMBL/GenBank/DDBJ databases">
        <title>Paenibacillus oryzae. sp. nov., isolated from the rice root.</title>
        <authorList>
            <person name="Zhang J."/>
            <person name="Zhang X."/>
        </authorList>
    </citation>
    <scope>NUCLEOTIDE SEQUENCE [LARGE SCALE GENOMIC DNA]</scope>
    <source>
        <strain evidence="8 9">1DrF-4</strain>
    </source>
</reference>
<comment type="similarity">
    <text evidence="1">Belongs to the ATP-dependent AMP-binding enzyme family.</text>
</comment>
<sequence>MQATGLIHQLFERQAERTPEHEAVKFQGESISYGELNARANRLAHRLRRVGVGPDVLVGICMERSIEMVVALYGVLKAGGAYVPLDPDYPMDRLAYMMEDSKVRRVIAQRQFSERFRDLDGEVLVLDKPQLLENQDEEEDGNLSIALNESHLAYMFYTSGSTGKPKGAMNTHAAIYNRVHWMQQTFEMREHDKLLQKSPYSFDVSVWEFFWPHMCGACLVVAKPKGHLDNAYLWEEIRNEGITHVQFVPTMLQTFLSEEGAGDVPGLRHVFLCGEPLSAALNERFCMLMNAQLHNLYGPTEAAVFITNWTSDRDTSRSVIPIGKAIPGNAMYVLNEHYEPVAPGDIGELFISGIGLARGYYGRADLTAERFVPDPFSGEAGARMYHTGDLGRWLPDGNLECLGRNDDQVKVRGFRIELGEISTVLEQHDGVNQAVTIVREDQPGDQRIAVYYIPEVSHSTSVSKLRTYLQERLPEYMIPSYFVEMEAFPLTSSGKTDRKQLPSPTLSRLMIGQAYAPPETFIQKEIAGIWSGFFNFDQIGLDDDFIDLGGHSLIATQILVRCEHAFGVKISLKDMLTLGTTIRNLASTIEARLLEETDDSELEELLSEMEHLTEEEIEALLK</sequence>
<dbReference type="FunFam" id="3.30.300.30:FF:000010">
    <property type="entry name" value="Enterobactin synthetase component F"/>
    <property type="match status" value="1"/>
</dbReference>
<dbReference type="InterPro" id="IPR000873">
    <property type="entry name" value="AMP-dep_synth/lig_dom"/>
</dbReference>
<comment type="caution">
    <text evidence="8">The sequence shown here is derived from an EMBL/GenBank/DDBJ whole genome shotgun (WGS) entry which is preliminary data.</text>
</comment>
<organism evidence="8 9">
    <name type="scientific">Paenibacillus oryzae</name>
    <dbReference type="NCBI Taxonomy" id="1844972"/>
    <lineage>
        <taxon>Bacteria</taxon>
        <taxon>Bacillati</taxon>
        <taxon>Bacillota</taxon>
        <taxon>Bacilli</taxon>
        <taxon>Bacillales</taxon>
        <taxon>Paenibacillaceae</taxon>
        <taxon>Paenibacillus</taxon>
    </lineage>
</organism>
<dbReference type="Pfam" id="PF00501">
    <property type="entry name" value="AMP-binding"/>
    <property type="match status" value="1"/>
</dbReference>
<dbReference type="PROSITE" id="PS50075">
    <property type="entry name" value="CARRIER"/>
    <property type="match status" value="1"/>
</dbReference>
<dbReference type="FunFam" id="3.40.50.980:FF:000001">
    <property type="entry name" value="Non-ribosomal peptide synthetase"/>
    <property type="match status" value="1"/>
</dbReference>
<dbReference type="InterPro" id="IPR025110">
    <property type="entry name" value="AMP-bd_C"/>
</dbReference>